<comment type="caution">
    <text evidence="1">The sequence shown here is derived from an EMBL/GenBank/DDBJ whole genome shotgun (WGS) entry which is preliminary data.</text>
</comment>
<dbReference type="EMBL" id="BAAADV010000001">
    <property type="protein sequence ID" value="GAA0660883.1"/>
    <property type="molecule type" value="Genomic_DNA"/>
</dbReference>
<keyword evidence="2" id="KW-1185">Reference proteome</keyword>
<dbReference type="Pfam" id="PF11848">
    <property type="entry name" value="DUF3368"/>
    <property type="match status" value="1"/>
</dbReference>
<name>A0AAV3T558_9EURY</name>
<dbReference type="PANTHER" id="PTHR39550:SF1">
    <property type="entry name" value="SLL0658 PROTEIN"/>
    <property type="match status" value="1"/>
</dbReference>
<dbReference type="Proteomes" id="UP001500420">
    <property type="component" value="Unassembled WGS sequence"/>
</dbReference>
<dbReference type="PANTHER" id="PTHR39550">
    <property type="entry name" value="SLL0658 PROTEIN"/>
    <property type="match status" value="1"/>
</dbReference>
<evidence type="ECO:0008006" key="3">
    <source>
        <dbReference type="Google" id="ProtNLM"/>
    </source>
</evidence>
<dbReference type="AlphaFoldDB" id="A0AAV3T558"/>
<dbReference type="RefSeq" id="WP_343771872.1">
    <property type="nucleotide sequence ID" value="NZ_BAAADV010000001.1"/>
</dbReference>
<sequence length="173" mass="18327">MRQIYLDATPLIALGAVGELDVLTAFDGELVVPDRVFSEVTTEPARTNVERLLDGPARTESIPVDPVGQALDLLGDGEPSGDAAIIGAVLHWRERGMEAGVVSDDKRVRTMADGLGATVTGTVGAIRRSVKEGRDADEAANLLRRVDENGLHMTGELREEALKQIEAAAAGDD</sequence>
<accession>A0AAV3T558</accession>
<proteinExistence type="predicted"/>
<evidence type="ECO:0000313" key="1">
    <source>
        <dbReference type="EMBL" id="GAA0660883.1"/>
    </source>
</evidence>
<evidence type="ECO:0000313" key="2">
    <source>
        <dbReference type="Proteomes" id="UP001500420"/>
    </source>
</evidence>
<gene>
    <name evidence="1" type="ORF">GCM10009020_01200</name>
</gene>
<protein>
    <recommendedName>
        <fullName evidence="3">DUF3368 domain-containing protein</fullName>
    </recommendedName>
</protein>
<reference evidence="1 2" key="1">
    <citation type="journal article" date="2019" name="Int. J. Syst. Evol. Microbiol.">
        <title>The Global Catalogue of Microorganisms (GCM) 10K type strain sequencing project: providing services to taxonomists for standard genome sequencing and annotation.</title>
        <authorList>
            <consortium name="The Broad Institute Genomics Platform"/>
            <consortium name="The Broad Institute Genome Sequencing Center for Infectious Disease"/>
            <person name="Wu L."/>
            <person name="Ma J."/>
        </authorList>
    </citation>
    <scope>NUCLEOTIDE SEQUENCE [LARGE SCALE GENOMIC DNA]</scope>
    <source>
        <strain evidence="1 2">JCM 16328</strain>
    </source>
</reference>
<organism evidence="1 2">
    <name type="scientific">Natronoarchaeum mannanilyticum</name>
    <dbReference type="NCBI Taxonomy" id="926360"/>
    <lineage>
        <taxon>Archaea</taxon>
        <taxon>Methanobacteriati</taxon>
        <taxon>Methanobacteriota</taxon>
        <taxon>Stenosarchaea group</taxon>
        <taxon>Halobacteria</taxon>
        <taxon>Halobacteriales</taxon>
        <taxon>Natronoarchaeaceae</taxon>
    </lineage>
</organism>
<dbReference type="InterPro" id="IPR021799">
    <property type="entry name" value="PIN-like_prokaryotic"/>
</dbReference>